<dbReference type="EMBL" id="VUNN01000001">
    <property type="protein sequence ID" value="MSU05388.1"/>
    <property type="molecule type" value="Genomic_DNA"/>
</dbReference>
<dbReference type="PANTHER" id="PTHR24029">
    <property type="entry name" value="UVRABC SYSTEM PROTEIN B"/>
    <property type="match status" value="1"/>
</dbReference>
<comment type="function">
    <text evidence="13">The UvrABC repair system catalyzes the recognition and processing of DNA lesions. A damage recognition complex composed of 2 UvrA and 2 UvrB subunits scans DNA for abnormalities. Upon binding of the UvrA(2)B(2) complex to a putative damaged site, the DNA wraps around one UvrB monomer. DNA wrap is dependent on ATP binding by UvrB and probably causes local melting of the DNA helix, facilitating insertion of UvrB beta-hairpin between the DNA strands. Then UvrB probes one DNA strand for the presence of a lesion. If a lesion is found the UvrA subunits dissociate and the UvrB-DNA preincision complex is formed. This complex is subsequently bound by UvrC and the second UvrB is released. If no lesion is found, the DNA wraps around the other UvrB subunit that will check the other stand for damage.</text>
</comment>
<evidence type="ECO:0000256" key="5">
    <source>
        <dbReference type="ARBA" id="ARBA00022763"/>
    </source>
</evidence>
<dbReference type="PROSITE" id="PS51192">
    <property type="entry name" value="HELICASE_ATP_BIND_1"/>
    <property type="match status" value="1"/>
</dbReference>
<name>A0A7X2PBF4_9SPIO</name>
<dbReference type="InterPro" id="IPR004807">
    <property type="entry name" value="UvrB"/>
</dbReference>
<reference evidence="18 19" key="1">
    <citation type="submission" date="2019-08" db="EMBL/GenBank/DDBJ databases">
        <title>In-depth cultivation of the pig gut microbiome towards novel bacterial diversity and tailored functional studies.</title>
        <authorList>
            <person name="Wylensek D."/>
            <person name="Hitch T.C.A."/>
            <person name="Clavel T."/>
        </authorList>
    </citation>
    <scope>NUCLEOTIDE SEQUENCE [LARGE SCALE GENOMIC DNA]</scope>
    <source>
        <strain evidence="18 19">NM-380-WT-3C1</strain>
    </source>
</reference>
<evidence type="ECO:0000256" key="7">
    <source>
        <dbReference type="ARBA" id="ARBA00022840"/>
    </source>
</evidence>
<dbReference type="Pfam" id="PF12344">
    <property type="entry name" value="UvrB"/>
    <property type="match status" value="1"/>
</dbReference>
<evidence type="ECO:0000256" key="2">
    <source>
        <dbReference type="ARBA" id="ARBA00008533"/>
    </source>
</evidence>
<dbReference type="Gene3D" id="3.40.50.300">
    <property type="entry name" value="P-loop containing nucleotide triphosphate hydrolases"/>
    <property type="match status" value="3"/>
</dbReference>
<keyword evidence="8 13" id="KW-0267">Excision nuclease</keyword>
<dbReference type="Pfam" id="PF00271">
    <property type="entry name" value="Helicase_C"/>
    <property type="match status" value="1"/>
</dbReference>
<dbReference type="Pfam" id="PF02151">
    <property type="entry name" value="UVR"/>
    <property type="match status" value="1"/>
</dbReference>
<dbReference type="GO" id="GO:0005524">
    <property type="term" value="F:ATP binding"/>
    <property type="evidence" value="ECO:0007669"/>
    <property type="project" value="UniProtKB-UniRule"/>
</dbReference>
<keyword evidence="4 13" id="KW-0547">Nucleotide-binding</keyword>
<evidence type="ECO:0000256" key="14">
    <source>
        <dbReference type="RuleBase" id="RU003587"/>
    </source>
</evidence>
<dbReference type="GO" id="GO:0009432">
    <property type="term" value="P:SOS response"/>
    <property type="evidence" value="ECO:0007669"/>
    <property type="project" value="UniProtKB-UniRule"/>
</dbReference>
<dbReference type="InterPro" id="IPR041471">
    <property type="entry name" value="UvrB_inter"/>
</dbReference>
<evidence type="ECO:0000256" key="9">
    <source>
        <dbReference type="ARBA" id="ARBA00023204"/>
    </source>
</evidence>
<evidence type="ECO:0000256" key="6">
    <source>
        <dbReference type="ARBA" id="ARBA00022769"/>
    </source>
</evidence>
<evidence type="ECO:0000256" key="1">
    <source>
        <dbReference type="ARBA" id="ARBA00004496"/>
    </source>
</evidence>
<keyword evidence="3 13" id="KW-0963">Cytoplasm</keyword>
<dbReference type="InterPro" id="IPR006935">
    <property type="entry name" value="Helicase/UvrB_N"/>
</dbReference>
<dbReference type="RefSeq" id="WP_154424284.1">
    <property type="nucleotide sequence ID" value="NZ_VUNN01000001.1"/>
</dbReference>
<comment type="caution">
    <text evidence="18">The sequence shown here is derived from an EMBL/GenBank/DDBJ whole genome shotgun (WGS) entry which is preliminary data.</text>
</comment>
<organism evidence="18 19">
    <name type="scientific">Bullifex porci</name>
    <dbReference type="NCBI Taxonomy" id="2606638"/>
    <lineage>
        <taxon>Bacteria</taxon>
        <taxon>Pseudomonadati</taxon>
        <taxon>Spirochaetota</taxon>
        <taxon>Spirochaetia</taxon>
        <taxon>Spirochaetales</taxon>
        <taxon>Spirochaetaceae</taxon>
        <taxon>Bullifex</taxon>
    </lineage>
</organism>
<evidence type="ECO:0000256" key="4">
    <source>
        <dbReference type="ARBA" id="ARBA00022741"/>
    </source>
</evidence>
<dbReference type="GO" id="GO:0003677">
    <property type="term" value="F:DNA binding"/>
    <property type="evidence" value="ECO:0007669"/>
    <property type="project" value="UniProtKB-UniRule"/>
</dbReference>
<keyword evidence="7 13" id="KW-0067">ATP-binding</keyword>
<evidence type="ECO:0000256" key="13">
    <source>
        <dbReference type="HAMAP-Rule" id="MF_00204"/>
    </source>
</evidence>
<dbReference type="GO" id="GO:0006289">
    <property type="term" value="P:nucleotide-excision repair"/>
    <property type="evidence" value="ECO:0007669"/>
    <property type="project" value="UniProtKB-UniRule"/>
</dbReference>
<dbReference type="Gene3D" id="4.10.860.10">
    <property type="entry name" value="UVR domain"/>
    <property type="match status" value="1"/>
</dbReference>
<dbReference type="InterPro" id="IPR027417">
    <property type="entry name" value="P-loop_NTPase"/>
</dbReference>
<evidence type="ECO:0000256" key="3">
    <source>
        <dbReference type="ARBA" id="ARBA00022490"/>
    </source>
</evidence>
<evidence type="ECO:0000256" key="8">
    <source>
        <dbReference type="ARBA" id="ARBA00022881"/>
    </source>
</evidence>
<evidence type="ECO:0000313" key="18">
    <source>
        <dbReference type="EMBL" id="MSU05388.1"/>
    </source>
</evidence>
<evidence type="ECO:0000259" key="17">
    <source>
        <dbReference type="PROSITE" id="PS51194"/>
    </source>
</evidence>
<evidence type="ECO:0000256" key="11">
    <source>
        <dbReference type="ARBA" id="ARBA00026033"/>
    </source>
</evidence>
<feature type="domain" description="Helicase C-terminal" evidence="17">
    <location>
        <begin position="453"/>
        <end position="619"/>
    </location>
</feature>
<dbReference type="AlphaFoldDB" id="A0A7X2PBF4"/>
<feature type="binding site" evidence="13">
    <location>
        <begin position="63"/>
        <end position="70"/>
    </location>
    <ligand>
        <name>ATP</name>
        <dbReference type="ChEBI" id="CHEBI:30616"/>
    </ligand>
</feature>
<feature type="domain" description="UVR" evidence="15">
    <location>
        <begin position="650"/>
        <end position="685"/>
    </location>
</feature>
<dbReference type="GO" id="GO:0016887">
    <property type="term" value="F:ATP hydrolysis activity"/>
    <property type="evidence" value="ECO:0007669"/>
    <property type="project" value="InterPro"/>
</dbReference>
<dbReference type="InterPro" id="IPR001943">
    <property type="entry name" value="UVR_dom"/>
</dbReference>
<dbReference type="Pfam" id="PF17757">
    <property type="entry name" value="UvrB_inter"/>
    <property type="match status" value="1"/>
</dbReference>
<comment type="similarity">
    <text evidence="2 13 14">Belongs to the UvrB family.</text>
</comment>
<proteinExistence type="inferred from homology"/>
<keyword evidence="5 13" id="KW-0227">DNA damage</keyword>
<dbReference type="PANTHER" id="PTHR24029:SF0">
    <property type="entry name" value="UVRABC SYSTEM PROTEIN B"/>
    <property type="match status" value="1"/>
</dbReference>
<dbReference type="PROSITE" id="PS51194">
    <property type="entry name" value="HELICASE_CTER"/>
    <property type="match status" value="1"/>
</dbReference>
<dbReference type="InterPro" id="IPR014001">
    <property type="entry name" value="Helicase_ATP-bd"/>
</dbReference>
<comment type="subunit">
    <text evidence="11 13 14">Forms a heterotetramer with UvrA during the search for lesions. Interacts with UvrC in an incision complex.</text>
</comment>
<dbReference type="CDD" id="cd17916">
    <property type="entry name" value="DEXHc_UvrB"/>
    <property type="match status" value="1"/>
</dbReference>
<evidence type="ECO:0000256" key="10">
    <source>
        <dbReference type="ARBA" id="ARBA00023236"/>
    </source>
</evidence>
<protein>
    <recommendedName>
        <fullName evidence="12 13">UvrABC system protein B</fullName>
        <shortName evidence="13">Protein UvrB</shortName>
    </recommendedName>
    <alternativeName>
        <fullName evidence="13">Excinuclease ABC subunit B</fullName>
    </alternativeName>
</protein>
<dbReference type="PROSITE" id="PS50151">
    <property type="entry name" value="UVR"/>
    <property type="match status" value="1"/>
</dbReference>
<dbReference type="InterPro" id="IPR001650">
    <property type="entry name" value="Helicase_C-like"/>
</dbReference>
<dbReference type="SUPFAM" id="SSF52540">
    <property type="entry name" value="P-loop containing nucleoside triphosphate hydrolases"/>
    <property type="match status" value="2"/>
</dbReference>
<dbReference type="SMART" id="SM00487">
    <property type="entry name" value="DEXDc"/>
    <property type="match status" value="1"/>
</dbReference>
<feature type="domain" description="Helicase ATP-binding" evidence="16">
    <location>
        <begin position="50"/>
        <end position="213"/>
    </location>
</feature>
<dbReference type="NCBIfam" id="NF003673">
    <property type="entry name" value="PRK05298.1"/>
    <property type="match status" value="1"/>
</dbReference>
<keyword evidence="9 13" id="KW-0234">DNA repair</keyword>
<gene>
    <name evidence="13 18" type="primary">uvrB</name>
    <name evidence="18" type="ORF">FYJ80_01125</name>
</gene>
<evidence type="ECO:0000259" key="15">
    <source>
        <dbReference type="PROSITE" id="PS50151"/>
    </source>
</evidence>
<dbReference type="InterPro" id="IPR024759">
    <property type="entry name" value="UvrB_YAD/RRR_dom"/>
</dbReference>
<keyword evidence="19" id="KW-1185">Reference proteome</keyword>
<feature type="short sequence motif" description="Beta-hairpin" evidence="13">
    <location>
        <begin position="116"/>
        <end position="139"/>
    </location>
</feature>
<dbReference type="Pfam" id="PF04851">
    <property type="entry name" value="ResIII"/>
    <property type="match status" value="1"/>
</dbReference>
<comment type="domain">
    <text evidence="13">The beta-hairpin motif is involved in DNA binding.</text>
</comment>
<dbReference type="InterPro" id="IPR036876">
    <property type="entry name" value="UVR_dom_sf"/>
</dbReference>
<comment type="subcellular location">
    <subcellularLocation>
        <location evidence="1 13 14">Cytoplasm</location>
    </subcellularLocation>
</comment>
<dbReference type="SMART" id="SM00490">
    <property type="entry name" value="HELICc"/>
    <property type="match status" value="1"/>
</dbReference>
<evidence type="ECO:0000256" key="12">
    <source>
        <dbReference type="ARBA" id="ARBA00029504"/>
    </source>
</evidence>
<dbReference type="NCBIfam" id="TIGR00631">
    <property type="entry name" value="uvrb"/>
    <property type="match status" value="1"/>
</dbReference>
<dbReference type="Proteomes" id="UP000460549">
    <property type="component" value="Unassembled WGS sequence"/>
</dbReference>
<dbReference type="GO" id="GO:0009380">
    <property type="term" value="C:excinuclease repair complex"/>
    <property type="evidence" value="ECO:0007669"/>
    <property type="project" value="InterPro"/>
</dbReference>
<dbReference type="HAMAP" id="MF_00204">
    <property type="entry name" value="UvrB"/>
    <property type="match status" value="1"/>
</dbReference>
<sequence length="690" mass="78272">MSENIPNASWGGESIVNIHVGANGVSKPFKVVAPYEPSGDQGPAIEKLANGILAGDRAQTLKGVTGSGKTFTMAKIIEKIQRPTLILSHNKTLAAQLYREFKQFFPENAVEYFVSTYDYYQPEAYVPGKDLYIEKETDINDEIDRLRLSASFSLMERRDVIVVATVSCIYGLGNPVSLRDMIHSFHVGEIFDHKSELEQLVRMLYERNDLVLTRGSFRVRGDIIEVYPAYLESAFRITLDWDEIVSLEWFDPVSLEKLEKVNDITLYPAKQFVMPKSAIDQAIGRIENELADQVEFFLSQGRHLEAERLKSRVEYDIEMIKEVGHCSGIENYSRQLAGRKAGERPAVLLDYFPSDFLCFIDESHVTIPQIGAMYEGDRSRKTNLVNYGFRLPSALDNRPLKYDEFDKIVGQRIYVSATPGNREKEESTQIVEQLIRPTGLLDPVIEIRATEGQMEDLYGEIRKTIAKGDRVLVTTLTKKMAEDLTSYMEGLSLKVRYLHSEVETIERAEILRDLRLGVFDVLVGINLLREGLDLPEVSLVAILDADKIGFLRSATSLIQTIGRAARNSEGRVIMYADQMSDAMREAIVETEHRREIQSQYNIEHGITPQTIKKAISDLIESEKVDKCEAQKEDLKIERSGYNLLTQSGRNKYIKALEKEMRTLAESLEFEKAAVIRDEIESIKSGKFLES</sequence>
<keyword evidence="10 13" id="KW-0742">SOS response</keyword>
<evidence type="ECO:0000259" key="16">
    <source>
        <dbReference type="PROSITE" id="PS51192"/>
    </source>
</evidence>
<accession>A0A7X2PBF4</accession>
<dbReference type="SUPFAM" id="SSF46600">
    <property type="entry name" value="C-terminal UvrC-binding domain of UvrB"/>
    <property type="match status" value="1"/>
</dbReference>
<dbReference type="CDD" id="cd18790">
    <property type="entry name" value="SF2_C_UvrB"/>
    <property type="match status" value="1"/>
</dbReference>
<keyword evidence="6 13" id="KW-0228">DNA excision</keyword>
<evidence type="ECO:0000313" key="19">
    <source>
        <dbReference type="Proteomes" id="UP000460549"/>
    </source>
</evidence>
<dbReference type="GO" id="GO:0005737">
    <property type="term" value="C:cytoplasm"/>
    <property type="evidence" value="ECO:0007669"/>
    <property type="project" value="UniProtKB-SubCell"/>
</dbReference>
<dbReference type="GO" id="GO:0009381">
    <property type="term" value="F:excinuclease ABC activity"/>
    <property type="evidence" value="ECO:0007669"/>
    <property type="project" value="UniProtKB-UniRule"/>
</dbReference>